<feature type="compositionally biased region" description="Polar residues" evidence="2">
    <location>
        <begin position="78"/>
        <end position="89"/>
    </location>
</feature>
<evidence type="ECO:0000256" key="1">
    <source>
        <dbReference type="SAM" id="Coils"/>
    </source>
</evidence>
<feature type="region of interest" description="Disordered" evidence="2">
    <location>
        <begin position="266"/>
        <end position="300"/>
    </location>
</feature>
<keyword evidence="1" id="KW-0175">Coiled coil</keyword>
<feature type="compositionally biased region" description="Basic residues" evidence="2">
    <location>
        <begin position="688"/>
        <end position="703"/>
    </location>
</feature>
<dbReference type="Proteomes" id="UP000828390">
    <property type="component" value="Unassembled WGS sequence"/>
</dbReference>
<feature type="compositionally biased region" description="Polar residues" evidence="2">
    <location>
        <begin position="503"/>
        <end position="513"/>
    </location>
</feature>
<feature type="compositionally biased region" description="Basic and acidic residues" evidence="2">
    <location>
        <begin position="204"/>
        <end position="220"/>
    </location>
</feature>
<protein>
    <submittedName>
        <fullName evidence="3">Uncharacterized protein</fullName>
    </submittedName>
</protein>
<feature type="region of interest" description="Disordered" evidence="2">
    <location>
        <begin position="78"/>
        <end position="111"/>
    </location>
</feature>
<comment type="caution">
    <text evidence="3">The sequence shown here is derived from an EMBL/GenBank/DDBJ whole genome shotgun (WGS) entry which is preliminary data.</text>
</comment>
<keyword evidence="4" id="KW-1185">Reference proteome</keyword>
<organism evidence="3 4">
    <name type="scientific">Dreissena polymorpha</name>
    <name type="common">Zebra mussel</name>
    <name type="synonym">Mytilus polymorpha</name>
    <dbReference type="NCBI Taxonomy" id="45954"/>
    <lineage>
        <taxon>Eukaryota</taxon>
        <taxon>Metazoa</taxon>
        <taxon>Spiralia</taxon>
        <taxon>Lophotrochozoa</taxon>
        <taxon>Mollusca</taxon>
        <taxon>Bivalvia</taxon>
        <taxon>Autobranchia</taxon>
        <taxon>Heteroconchia</taxon>
        <taxon>Euheterodonta</taxon>
        <taxon>Imparidentia</taxon>
        <taxon>Neoheterodontei</taxon>
        <taxon>Myida</taxon>
        <taxon>Dreissenoidea</taxon>
        <taxon>Dreissenidae</taxon>
        <taxon>Dreissena</taxon>
    </lineage>
</organism>
<name>A0A9D4CKR7_DREPO</name>
<accession>A0A9D4CKR7</accession>
<feature type="compositionally biased region" description="Basic and acidic residues" evidence="2">
    <location>
        <begin position="283"/>
        <end position="300"/>
    </location>
</feature>
<evidence type="ECO:0000256" key="2">
    <source>
        <dbReference type="SAM" id="MobiDB-lite"/>
    </source>
</evidence>
<reference evidence="3" key="2">
    <citation type="submission" date="2020-11" db="EMBL/GenBank/DDBJ databases">
        <authorList>
            <person name="McCartney M.A."/>
            <person name="Auch B."/>
            <person name="Kono T."/>
            <person name="Mallez S."/>
            <person name="Becker A."/>
            <person name="Gohl D.M."/>
            <person name="Silverstein K.A.T."/>
            <person name="Koren S."/>
            <person name="Bechman K.B."/>
            <person name="Herman A."/>
            <person name="Abrahante J.E."/>
            <person name="Garbe J."/>
        </authorList>
    </citation>
    <scope>NUCLEOTIDE SEQUENCE</scope>
    <source>
        <strain evidence="3">Duluth1</strain>
        <tissue evidence="3">Whole animal</tissue>
    </source>
</reference>
<feature type="coiled-coil region" evidence="1">
    <location>
        <begin position="404"/>
        <end position="440"/>
    </location>
</feature>
<sequence>MEECSLLQEYCMLVKTGRTPRITHLPQLGSILDEWGKLKQSERVFEKQDLSIQCSLAQEHHLLINDVTKLTSVSPLKSISNQPERQTFSKCRAPSGERSDKTTPHNGNIRATPQSKKVLFSPIPKSASDLKTWNDDCDSTAESLTTNSCLKSHHVVCPSSTLELNGNVDTDNDHCASSRTAENFAIVRTPSIVSALDRSEVSLANHEEGSHDEGSLDKKSSSHNAPCTLADNTSTSIAVAPDVTPKKAELPLDKAWVTPVKLLLQNEANKSPRRKKPKTPRKRVSDGHTRSAEAAADRQVDTQPFFQQILSDTRLHEKIAETCNSLVSGGLKHSSRHGDKSAIKESANLRKLSAEEQETLFACKSLEEVLETGSDLDMLEKFDMSDPVYETLFKMFGTDRTTFLEGLRKEKSESEIQAENEELERSIHEIYEECASMAANSPHLVASQQELLGATAPFTPLLRVHKLVSKAPHTSASEGSSPVYHPESPFRHSNPATPIQHDPCQSYSDSVQLSSPNSHHHLHSTPHGPSAVKKHANHKICSENILSNCSPLVKGDLCPGSPIMMQTNAPRTRKNIVFSSDNSGSYFSSIAASQAQTSVEQSQPCFAALAATGPSQSGVAQQEMHTGFLQFLGETVEQMDLGSSTLPGTLVAQPPCSTIENSIDCISLPKPNTTTVGARAHGQGMGKKGGRRKQSTKKSKKGQVKSETQSFSTLKGLLEKPQLSRNVFPLSLTPKKNEPSAFTNQNITIVSPGVPELTFRCWNVLMQ</sequence>
<feature type="region of interest" description="Disordered" evidence="2">
    <location>
        <begin position="675"/>
        <end position="711"/>
    </location>
</feature>
<feature type="region of interest" description="Disordered" evidence="2">
    <location>
        <begin position="472"/>
        <end position="535"/>
    </location>
</feature>
<reference evidence="3" key="1">
    <citation type="journal article" date="2019" name="bioRxiv">
        <title>The Genome of the Zebra Mussel, Dreissena polymorpha: A Resource for Invasive Species Research.</title>
        <authorList>
            <person name="McCartney M.A."/>
            <person name="Auch B."/>
            <person name="Kono T."/>
            <person name="Mallez S."/>
            <person name="Zhang Y."/>
            <person name="Obille A."/>
            <person name="Becker A."/>
            <person name="Abrahante J.E."/>
            <person name="Garbe J."/>
            <person name="Badalamenti J.P."/>
            <person name="Herman A."/>
            <person name="Mangelson H."/>
            <person name="Liachko I."/>
            <person name="Sullivan S."/>
            <person name="Sone E.D."/>
            <person name="Koren S."/>
            <person name="Silverstein K.A.T."/>
            <person name="Beckman K.B."/>
            <person name="Gohl D.M."/>
        </authorList>
    </citation>
    <scope>NUCLEOTIDE SEQUENCE</scope>
    <source>
        <strain evidence="3">Duluth1</strain>
        <tissue evidence="3">Whole animal</tissue>
    </source>
</reference>
<gene>
    <name evidence="3" type="ORF">DPMN_052076</name>
</gene>
<dbReference type="AlphaFoldDB" id="A0A9D4CKR7"/>
<feature type="compositionally biased region" description="Basic residues" evidence="2">
    <location>
        <begin position="271"/>
        <end position="282"/>
    </location>
</feature>
<dbReference type="EMBL" id="JAIWYP010000012">
    <property type="protein sequence ID" value="KAH3726218.1"/>
    <property type="molecule type" value="Genomic_DNA"/>
</dbReference>
<evidence type="ECO:0000313" key="4">
    <source>
        <dbReference type="Proteomes" id="UP000828390"/>
    </source>
</evidence>
<feature type="region of interest" description="Disordered" evidence="2">
    <location>
        <begin position="204"/>
        <end position="230"/>
    </location>
</feature>
<evidence type="ECO:0000313" key="3">
    <source>
        <dbReference type="EMBL" id="KAH3726218.1"/>
    </source>
</evidence>
<proteinExistence type="predicted"/>